<proteinExistence type="predicted"/>
<keyword evidence="2" id="KW-1185">Reference proteome</keyword>
<dbReference type="RefSeq" id="WP_262575174.1">
    <property type="nucleotide sequence ID" value="NZ_JAOQKJ010000008.1"/>
</dbReference>
<reference evidence="1 2" key="1">
    <citation type="journal article" date="2021" name="ISME Commun">
        <title>Automated analysis of genomic sequences facilitates high-throughput and comprehensive description of bacteria.</title>
        <authorList>
            <person name="Hitch T.C.A."/>
        </authorList>
    </citation>
    <scope>NUCLEOTIDE SEQUENCE [LARGE SCALE GENOMIC DNA]</scope>
    <source>
        <strain evidence="1 2">Sanger_18</strain>
    </source>
</reference>
<gene>
    <name evidence="1" type="ORF">OCV77_11290</name>
</gene>
<sequence>MEKYAITISRQFASMGRTIAQELAEQLHIEFLDRDIVDETAKRMNATVRQISKEEEGISSKFSYRMYPLGLGVPAVKDELFKVQQSIIQDFAKKESCIIVGRCGGYCLRNEERLLKVYIYASYDVRLKNCTKRLGMTEKEAVKTISEVDKAREVYHKRYIPGFQNATLDSDICINSGAYSAKEVATLIRKAAEAKFGVESLTE</sequence>
<comment type="caution">
    <text evidence="1">The sequence shown here is derived from an EMBL/GenBank/DDBJ whole genome shotgun (WGS) entry which is preliminary data.</text>
</comment>
<dbReference type="Gene3D" id="3.40.50.300">
    <property type="entry name" value="P-loop containing nucleotide triphosphate hydrolases"/>
    <property type="match status" value="1"/>
</dbReference>
<evidence type="ECO:0000313" key="2">
    <source>
        <dbReference type="Proteomes" id="UP001652432"/>
    </source>
</evidence>
<dbReference type="EMBL" id="JAOQKJ010000008">
    <property type="protein sequence ID" value="MCU6745065.1"/>
    <property type="molecule type" value="Genomic_DNA"/>
</dbReference>
<dbReference type="Proteomes" id="UP001652432">
    <property type="component" value="Unassembled WGS sequence"/>
</dbReference>
<accession>A0ABT2T478</accession>
<evidence type="ECO:0000313" key="1">
    <source>
        <dbReference type="EMBL" id="MCU6745065.1"/>
    </source>
</evidence>
<dbReference type="SUPFAM" id="SSF52540">
    <property type="entry name" value="P-loop containing nucleoside triphosphate hydrolases"/>
    <property type="match status" value="1"/>
</dbReference>
<dbReference type="Pfam" id="PF13189">
    <property type="entry name" value="Cytidylate_kin2"/>
    <property type="match status" value="1"/>
</dbReference>
<organism evidence="1 2">
    <name type="scientific">Suilimivivens aceti</name>
    <dbReference type="NCBI Taxonomy" id="2981774"/>
    <lineage>
        <taxon>Bacteria</taxon>
        <taxon>Bacillati</taxon>
        <taxon>Bacillota</taxon>
        <taxon>Clostridia</taxon>
        <taxon>Lachnospirales</taxon>
        <taxon>Lachnospiraceae</taxon>
        <taxon>Suilimivivens</taxon>
    </lineage>
</organism>
<dbReference type="InterPro" id="IPR027417">
    <property type="entry name" value="P-loop_NTPase"/>
</dbReference>
<name>A0ABT2T478_9FIRM</name>
<protein>
    <submittedName>
        <fullName evidence="1">Cytidylate kinase-like family protein</fullName>
    </submittedName>
</protein>